<dbReference type="PANTHER" id="PTHR16318:SF0">
    <property type="entry name" value="GAMMA-SECRETASE SUBUNIT PEN-2"/>
    <property type="match status" value="1"/>
</dbReference>
<evidence type="ECO:0000256" key="1">
    <source>
        <dbReference type="ARBA" id="ARBA00004141"/>
    </source>
</evidence>
<organism evidence="9 10">
    <name type="scientific">Scylla paramamosain</name>
    <name type="common">Mud crab</name>
    <dbReference type="NCBI Taxonomy" id="85552"/>
    <lineage>
        <taxon>Eukaryota</taxon>
        <taxon>Metazoa</taxon>
        <taxon>Ecdysozoa</taxon>
        <taxon>Arthropoda</taxon>
        <taxon>Crustacea</taxon>
        <taxon>Multicrustacea</taxon>
        <taxon>Malacostraca</taxon>
        <taxon>Eumalacostraca</taxon>
        <taxon>Eucarida</taxon>
        <taxon>Decapoda</taxon>
        <taxon>Pleocyemata</taxon>
        <taxon>Brachyura</taxon>
        <taxon>Eubrachyura</taxon>
        <taxon>Portunoidea</taxon>
        <taxon>Portunidae</taxon>
        <taxon>Portuninae</taxon>
        <taxon>Scylla</taxon>
    </lineage>
</organism>
<sequence>MPNDKKLNLCRKYYMAGFALLPFMWAVNALWFMREAFWAPPYPEQKQIRRYVVVSGVGALLWLLRVAGAGSHRSAGKGTAHGSKVKKHRVPGCHSPLTTQHLTGTGRGSAVCAVCCICASCCGQLNTTTTTAHTPAALRVPCLPQAPTPLP</sequence>
<comment type="caution">
    <text evidence="9">The sequence shown here is derived from an EMBL/GenBank/DDBJ whole genome shotgun (WGS) entry which is preliminary data.</text>
</comment>
<dbReference type="Proteomes" id="UP001487740">
    <property type="component" value="Unassembled WGS sequence"/>
</dbReference>
<gene>
    <name evidence="9" type="ORF">O3P69_009403</name>
</gene>
<evidence type="ECO:0000256" key="8">
    <source>
        <dbReference type="SAM" id="Phobius"/>
    </source>
</evidence>
<accession>A0AAW0SVE4</accession>
<comment type="similarity">
    <text evidence="2">Belongs to the PEN-2 family.</text>
</comment>
<feature type="transmembrane region" description="Helical" evidence="8">
    <location>
        <begin position="48"/>
        <end position="67"/>
    </location>
</feature>
<protein>
    <recommendedName>
        <fullName evidence="3">Gamma-secretase subunit PEN-2</fullName>
    </recommendedName>
</protein>
<dbReference type="Pfam" id="PF10251">
    <property type="entry name" value="PEN-2"/>
    <property type="match status" value="1"/>
</dbReference>
<comment type="subcellular location">
    <subcellularLocation>
        <location evidence="1">Membrane</location>
        <topology evidence="1">Multi-pass membrane protein</topology>
    </subcellularLocation>
</comment>
<dbReference type="GO" id="GO:0007219">
    <property type="term" value="P:Notch signaling pathway"/>
    <property type="evidence" value="ECO:0007669"/>
    <property type="project" value="UniProtKB-KW"/>
</dbReference>
<keyword evidence="5" id="KW-0914">Notch signaling pathway</keyword>
<feature type="transmembrane region" description="Helical" evidence="8">
    <location>
        <begin position="12"/>
        <end position="33"/>
    </location>
</feature>
<evidence type="ECO:0000256" key="2">
    <source>
        <dbReference type="ARBA" id="ARBA00009607"/>
    </source>
</evidence>
<keyword evidence="4 8" id="KW-0812">Transmembrane</keyword>
<dbReference type="GO" id="GO:0007220">
    <property type="term" value="P:Notch receptor processing"/>
    <property type="evidence" value="ECO:0007669"/>
    <property type="project" value="TreeGrafter"/>
</dbReference>
<proteinExistence type="inferred from homology"/>
<dbReference type="PANTHER" id="PTHR16318">
    <property type="entry name" value="GAMMA-SECRETASE SUBUNIT PEN-2"/>
    <property type="match status" value="1"/>
</dbReference>
<keyword evidence="10" id="KW-1185">Reference proteome</keyword>
<evidence type="ECO:0000256" key="4">
    <source>
        <dbReference type="ARBA" id="ARBA00022692"/>
    </source>
</evidence>
<dbReference type="AlphaFoldDB" id="A0AAW0SVE4"/>
<evidence type="ECO:0000256" key="3">
    <source>
        <dbReference type="ARBA" id="ARBA00018306"/>
    </source>
</evidence>
<dbReference type="EMBL" id="JARAKH010000044">
    <property type="protein sequence ID" value="KAK8378675.1"/>
    <property type="molecule type" value="Genomic_DNA"/>
</dbReference>
<dbReference type="InterPro" id="IPR019379">
    <property type="entry name" value="Gamma_Secretase_Asp_P_PEN2"/>
</dbReference>
<evidence type="ECO:0000256" key="7">
    <source>
        <dbReference type="ARBA" id="ARBA00023136"/>
    </source>
</evidence>
<evidence type="ECO:0000256" key="6">
    <source>
        <dbReference type="ARBA" id="ARBA00022989"/>
    </source>
</evidence>
<keyword evidence="6 8" id="KW-1133">Transmembrane helix</keyword>
<reference evidence="9 10" key="1">
    <citation type="submission" date="2023-03" db="EMBL/GenBank/DDBJ databases">
        <title>High-quality genome of Scylla paramamosain provides insights in environmental adaptation.</title>
        <authorList>
            <person name="Zhang L."/>
        </authorList>
    </citation>
    <scope>NUCLEOTIDE SEQUENCE [LARGE SCALE GENOMIC DNA]</scope>
    <source>
        <strain evidence="9">LZ_2023a</strain>
        <tissue evidence="9">Muscle</tissue>
    </source>
</reference>
<keyword evidence="7 8" id="KW-0472">Membrane</keyword>
<evidence type="ECO:0000313" key="9">
    <source>
        <dbReference type="EMBL" id="KAK8378675.1"/>
    </source>
</evidence>
<name>A0AAW0SVE4_SCYPA</name>
<dbReference type="GO" id="GO:0070765">
    <property type="term" value="C:gamma-secretase complex"/>
    <property type="evidence" value="ECO:0007669"/>
    <property type="project" value="TreeGrafter"/>
</dbReference>
<evidence type="ECO:0000256" key="5">
    <source>
        <dbReference type="ARBA" id="ARBA00022976"/>
    </source>
</evidence>
<evidence type="ECO:0000313" key="10">
    <source>
        <dbReference type="Proteomes" id="UP001487740"/>
    </source>
</evidence>